<dbReference type="PANTHER" id="PTHR22772">
    <property type="entry name" value="NOVEL ZZ TYPE ZINC FINGER DOMAIN CONTAINING PROTEIN"/>
    <property type="match status" value="1"/>
</dbReference>
<proteinExistence type="predicted"/>
<dbReference type="Proteomes" id="UP001152795">
    <property type="component" value="Unassembled WGS sequence"/>
</dbReference>
<reference evidence="2" key="1">
    <citation type="submission" date="2020-04" db="EMBL/GenBank/DDBJ databases">
        <authorList>
            <person name="Alioto T."/>
            <person name="Alioto T."/>
            <person name="Gomez Garrido J."/>
        </authorList>
    </citation>
    <scope>NUCLEOTIDE SEQUENCE</scope>
    <source>
        <strain evidence="2">A484AB</strain>
    </source>
</reference>
<evidence type="ECO:0000259" key="1">
    <source>
        <dbReference type="Pfam" id="PF01419"/>
    </source>
</evidence>
<dbReference type="InterPro" id="IPR040099">
    <property type="entry name" value="ZZEF1"/>
</dbReference>
<dbReference type="InterPro" id="IPR001229">
    <property type="entry name" value="Jacalin-like_lectin_dom"/>
</dbReference>
<dbReference type="InterPro" id="IPR016024">
    <property type="entry name" value="ARM-type_fold"/>
</dbReference>
<protein>
    <submittedName>
        <fullName evidence="2">Probable E3 ubiquitin- ligase HECTD4</fullName>
    </submittedName>
</protein>
<feature type="domain" description="Jacalin-type lectin" evidence="1">
    <location>
        <begin position="1485"/>
        <end position="1561"/>
    </location>
</feature>
<keyword evidence="3" id="KW-1185">Reference proteome</keyword>
<comment type="caution">
    <text evidence="2">The sequence shown here is derived from an EMBL/GenBank/DDBJ whole genome shotgun (WGS) entry which is preliminary data.</text>
</comment>
<keyword evidence="2" id="KW-0436">Ligase</keyword>
<dbReference type="InterPro" id="IPR036404">
    <property type="entry name" value="Jacalin-like_lectin_dom_sf"/>
</dbReference>
<dbReference type="PANTHER" id="PTHR22772:SF5">
    <property type="entry name" value="HECT DOMAIN E3 UBIQUITIN PROTEIN LIGASE 4"/>
    <property type="match status" value="1"/>
</dbReference>
<dbReference type="OrthoDB" id="5986060at2759"/>
<dbReference type="SUPFAM" id="SSF51101">
    <property type="entry name" value="Mannose-binding lectins"/>
    <property type="match status" value="1"/>
</dbReference>
<dbReference type="EMBL" id="CACRXK020001960">
    <property type="protein sequence ID" value="CAB3992004.1"/>
    <property type="molecule type" value="Genomic_DNA"/>
</dbReference>
<dbReference type="SUPFAM" id="SSF48371">
    <property type="entry name" value="ARM repeat"/>
    <property type="match status" value="1"/>
</dbReference>
<gene>
    <name evidence="2" type="ORF">PACLA_8A005279</name>
</gene>
<dbReference type="Gene3D" id="2.100.10.30">
    <property type="entry name" value="Jacalin-like lectin domain"/>
    <property type="match status" value="1"/>
</dbReference>
<accession>A0A7D9DS69</accession>
<dbReference type="Pfam" id="PF01419">
    <property type="entry name" value="Jacalin"/>
    <property type="match status" value="1"/>
</dbReference>
<evidence type="ECO:0000313" key="2">
    <source>
        <dbReference type="EMBL" id="CAB3992004.1"/>
    </source>
</evidence>
<evidence type="ECO:0000313" key="3">
    <source>
        <dbReference type="Proteomes" id="UP001152795"/>
    </source>
</evidence>
<name>A0A7D9DS69_PARCT</name>
<sequence length="1670" mass="185925">MLGKTSCGITINLLQHTPVFTDGTYLIMLIGHPNYQGYPVSKAPFNRCYSIVEGKFVKDVNLIDVPKAENPKWQSVSLANTGICYDHVNNQIWTSSEDCIEEWLNIGALSYHHIVHKLSPRSRGVFFILASTNRFSDDDMMSPSDCMTATALQISFLCSAVPRDVTKPLIYDLTLDDEYQQQVLGILDCAVRQQDQRVLHAALILIQTLFSKVYGNNSKLDDGILASIRLLIWKVICCDIVGLSEKVRQEACHTLRSCLGIFYPTLAEQSAVMMILFNEPEENGIVYLKDVLLRDFAQALVREGPSNNGCVGWFAEDVVFTIITQCTAESCYFISLAKEGKTKDYQFPFISPLLGYLKAMITKTLEELYLGHDATFRGDVEDLFERLVGGFKEVSKVVLDVLTSIDTKSTPGLEETLSLLHNTTKSSMFEQVMPIFLTALSGVCNLSICKLLATSIVELTVTLTKIASLHRKLCPLRHGSSKNPSQVRCFLQSADKDTKKPFDKVSIPKPWLGPQTVASMHPVCDEYKTQRTVSLFGAKTLYLKFDERCATQYDYDKLVVYAGANSSCPKVGEYGGNSFGYGGRSVVKTGWPKDLVKVNGDTVTLCLEVKSTRERATPDKAVWGYSVIVAADQEYFKEKNKCSGGLDLFTDVALAGSYFTYNLLNMMYCGPLPTDVELRCSHLLKSKLLQRCIWKDSLTMIQDSPKATKDSNTSSKLSANVLDKLRTCCNSQRPTLRPSIQNVVKPLDIETVIVIAAVKHYGLTSCVNKFELATGNLSKKKEFSSLLDVAEETFFKVDSLVRRLQAMAELEKKWWQDLMDICKEDVQPSAAFFNDYHLQEDKAKELELLCNLKTIQFDPLDHEKSVGRLIQILDYESRALLSSHHDDEDITAVFPRTSAYVSCVIERADLLLSVTMVGSSCGTAVGRSASNIDETITGKGSSSSEQDGMVTRSVSAPHLQQPVSEQLVQGLEDLQRFRRWDQTLRNLHKMSRASWSEHRECPVSVVEQIFTFVAGSPDEAVSCGSFLSAARKRWRRGKYRQLAILHMNKLATISSTLGVTGIHLLGVVVSIMSQGTKLDELECSGMLNDVRDEYGMLLRHIVDQSVGMLSRHCEKLIILATTPFTLCERQDVLRSSLILMINKLCSSSNLDTGLLDLTQRNYAWRSFQVLIDRLVSWESDTAHDPEEIEWSGVARQVATVLTSYLRYLENKVSKHDVVTRVSDPLHEVLELLQRISGSHLGECVLSQPHMIKILLSVITDRQASPKHVLTALTLLYSALPLTDPDTDVPLTSPSMEALPDRSTTTNQRKPSYTVIKVLLNKLGELLLPYNTSDDGATSSKRQRRSNGYGTSVFSVYVHNRGDIATHEIVQKVLSSSGQPFLFQVGLGSQMERAITLNRELSEHGFAEVLTDKMTTCLKQATRLAQSGICVSISSPQDVKGMFAETTTDSHTPEAVCQERNKNLVGLASRNFVALISCPVYGKIEKSCSIHTFPLEDDEYLTSVEIRAGAWVDGIRFHSNMKSSIWFGGQGGNWYRMTPSNGECITGIFGTFGDYLGSLGIHLKKSKFSEQSRSNSAPSIESGIGIGLVELRKKDELINFWEFVQCAPIEFSLPESWWESGTSPEEMGIMTVDIAGNICRSCFIGYEEFMKGVGRSAVKPDDKVSEIEESA</sequence>
<organism evidence="2 3">
    <name type="scientific">Paramuricea clavata</name>
    <name type="common">Red gorgonian</name>
    <name type="synonym">Violescent sea-whip</name>
    <dbReference type="NCBI Taxonomy" id="317549"/>
    <lineage>
        <taxon>Eukaryota</taxon>
        <taxon>Metazoa</taxon>
        <taxon>Cnidaria</taxon>
        <taxon>Anthozoa</taxon>
        <taxon>Octocorallia</taxon>
        <taxon>Malacalcyonacea</taxon>
        <taxon>Plexauridae</taxon>
        <taxon>Paramuricea</taxon>
    </lineage>
</organism>
<dbReference type="GO" id="GO:0016874">
    <property type="term" value="F:ligase activity"/>
    <property type="evidence" value="ECO:0007669"/>
    <property type="project" value="UniProtKB-KW"/>
</dbReference>